<dbReference type="AlphaFoldDB" id="A0A2W5KRM2"/>
<evidence type="ECO:0000313" key="3">
    <source>
        <dbReference type="EMBL" id="PZQ18078.1"/>
    </source>
</evidence>
<keyword evidence="1" id="KW-0233">DNA recombination</keyword>
<dbReference type="InterPro" id="IPR002104">
    <property type="entry name" value="Integrase_catalytic"/>
</dbReference>
<reference evidence="3 4" key="1">
    <citation type="submission" date="2017-08" db="EMBL/GenBank/DDBJ databases">
        <title>Infants hospitalized years apart are colonized by the same room-sourced microbial strains.</title>
        <authorList>
            <person name="Brooks B."/>
            <person name="Olm M.R."/>
            <person name="Firek B.A."/>
            <person name="Baker R."/>
            <person name="Thomas B.C."/>
            <person name="Morowitz M.J."/>
            <person name="Banfield J.F."/>
        </authorList>
    </citation>
    <scope>NUCLEOTIDE SEQUENCE [LARGE SCALE GENOMIC DNA]</scope>
    <source>
        <strain evidence="3">S2_005_003_R2_43</strain>
    </source>
</reference>
<feature type="domain" description="Tyr recombinase" evidence="2">
    <location>
        <begin position="169"/>
        <end position="389"/>
    </location>
</feature>
<dbReference type="GO" id="GO:0015074">
    <property type="term" value="P:DNA integration"/>
    <property type="evidence" value="ECO:0007669"/>
    <property type="project" value="InterPro"/>
</dbReference>
<dbReference type="EMBL" id="QFPN01000002">
    <property type="protein sequence ID" value="PZQ18078.1"/>
    <property type="molecule type" value="Genomic_DNA"/>
</dbReference>
<dbReference type="SUPFAM" id="SSF56349">
    <property type="entry name" value="DNA breaking-rejoining enzymes"/>
    <property type="match status" value="1"/>
</dbReference>
<evidence type="ECO:0000313" key="4">
    <source>
        <dbReference type="Proteomes" id="UP000249577"/>
    </source>
</evidence>
<evidence type="ECO:0000259" key="2">
    <source>
        <dbReference type="PROSITE" id="PS51898"/>
    </source>
</evidence>
<dbReference type="GO" id="GO:0006310">
    <property type="term" value="P:DNA recombination"/>
    <property type="evidence" value="ECO:0007669"/>
    <property type="project" value="UniProtKB-KW"/>
</dbReference>
<dbReference type="InterPro" id="IPR011010">
    <property type="entry name" value="DNA_brk_join_enz"/>
</dbReference>
<accession>A0A2W5KRM2</accession>
<protein>
    <recommendedName>
        <fullName evidence="2">Tyr recombinase domain-containing protein</fullName>
    </recommendedName>
</protein>
<dbReference type="CDD" id="cd00397">
    <property type="entry name" value="DNA_BRE_C"/>
    <property type="match status" value="1"/>
</dbReference>
<organism evidence="3 4">
    <name type="scientific">Ancylobacter novellus</name>
    <name type="common">Thiobacillus novellus</name>
    <dbReference type="NCBI Taxonomy" id="921"/>
    <lineage>
        <taxon>Bacteria</taxon>
        <taxon>Pseudomonadati</taxon>
        <taxon>Pseudomonadota</taxon>
        <taxon>Alphaproteobacteria</taxon>
        <taxon>Hyphomicrobiales</taxon>
        <taxon>Xanthobacteraceae</taxon>
        <taxon>Ancylobacter</taxon>
    </lineage>
</organism>
<dbReference type="InterPro" id="IPR013762">
    <property type="entry name" value="Integrase-like_cat_sf"/>
</dbReference>
<proteinExistence type="predicted"/>
<dbReference type="Pfam" id="PF00589">
    <property type="entry name" value="Phage_integrase"/>
    <property type="match status" value="1"/>
</dbReference>
<comment type="caution">
    <text evidence="3">The sequence shown here is derived from an EMBL/GenBank/DDBJ whole genome shotgun (WGS) entry which is preliminary data.</text>
</comment>
<sequence>MTDEIAPFSVKLLRFRNGERFPAVVDCRGLLAAQPNVYALLSLRPREQAAATSEQRLRAVCTALNWAESRALNFKARIETFELLSSYEVEDLKDALRVSARATKGQGAKSVVGAAQFVDRCHAVRDYVAWHAKTALQRIRVGDPRLGEARLCLDRFIKMMNDGLPRSGKSDKVVVGDGALQAMLAAAAPGCDENPFQTQHQHRNFALLLLYYETGMRRGEALKLKGQDLNLQGENPSVTVARRPDDADDRRRVAPQVKTLGRTIPITKHLAHALRVWITEHRTDARRYPDARRTPFVFVSRAGQALGLRTVNDMYELLRKRVAGLPAELTTHANRHAANSRFSAGSKELGWNDAETALARNYHFGWVKGSDQGVHYNKEYVRKMSEAYVASIQRKSAPE</sequence>
<name>A0A2W5KRM2_ANCNO</name>
<dbReference type="GO" id="GO:0003677">
    <property type="term" value="F:DNA binding"/>
    <property type="evidence" value="ECO:0007669"/>
    <property type="project" value="InterPro"/>
</dbReference>
<evidence type="ECO:0000256" key="1">
    <source>
        <dbReference type="ARBA" id="ARBA00023172"/>
    </source>
</evidence>
<dbReference type="Gene3D" id="1.10.443.10">
    <property type="entry name" value="Intergrase catalytic core"/>
    <property type="match status" value="1"/>
</dbReference>
<dbReference type="Proteomes" id="UP000249577">
    <property type="component" value="Unassembled WGS sequence"/>
</dbReference>
<dbReference type="PROSITE" id="PS51898">
    <property type="entry name" value="TYR_RECOMBINASE"/>
    <property type="match status" value="1"/>
</dbReference>
<gene>
    <name evidence="3" type="ORF">DI565_05050</name>
</gene>